<reference evidence="3 4" key="1">
    <citation type="journal article" date="2023" name="Microbiol. Spectr.">
        <title>Symbiosis of Carpenter Bees with Uncharacterized Lactic Acid Bacteria Showing NAD Auxotrophy.</title>
        <authorList>
            <person name="Kawasaki S."/>
            <person name="Ozawa K."/>
            <person name="Mori T."/>
            <person name="Yamamoto A."/>
            <person name="Ito M."/>
            <person name="Ohkuma M."/>
            <person name="Sakamoto M."/>
            <person name="Matsutani M."/>
        </authorList>
    </citation>
    <scope>NUCLEOTIDE SEQUENCE [LARGE SCALE GENOMIC DNA]</scope>
    <source>
        <strain evidence="3 4">KimH</strain>
    </source>
</reference>
<proteinExistence type="inferred from homology"/>
<evidence type="ECO:0000256" key="1">
    <source>
        <dbReference type="ARBA" id="ARBA00008007"/>
    </source>
</evidence>
<feature type="domain" description="Phosphoribosyltransferase" evidence="2">
    <location>
        <begin position="26"/>
        <end position="76"/>
    </location>
</feature>
<dbReference type="SUPFAM" id="SSF53271">
    <property type="entry name" value="PRTase-like"/>
    <property type="match status" value="1"/>
</dbReference>
<dbReference type="Gene3D" id="3.40.50.2020">
    <property type="match status" value="1"/>
</dbReference>
<gene>
    <name evidence="3" type="ORF">KIMH_05760</name>
</gene>
<comment type="similarity">
    <text evidence="1">Belongs to the ComF/GntX family.</text>
</comment>
<evidence type="ECO:0000313" key="4">
    <source>
        <dbReference type="Proteomes" id="UP001321748"/>
    </source>
</evidence>
<dbReference type="CDD" id="cd06223">
    <property type="entry name" value="PRTases_typeI"/>
    <property type="match status" value="1"/>
</dbReference>
<dbReference type="PANTHER" id="PTHR47505">
    <property type="entry name" value="DNA UTILIZATION PROTEIN YHGH"/>
    <property type="match status" value="1"/>
</dbReference>
<dbReference type="InterPro" id="IPR051910">
    <property type="entry name" value="ComF/GntX_DNA_util-trans"/>
</dbReference>
<organism evidence="3 4">
    <name type="scientific">Bombiscardovia apis</name>
    <dbReference type="NCBI Taxonomy" id="2932182"/>
    <lineage>
        <taxon>Bacteria</taxon>
        <taxon>Bacillati</taxon>
        <taxon>Actinomycetota</taxon>
        <taxon>Actinomycetes</taxon>
        <taxon>Bifidobacteriales</taxon>
        <taxon>Bifidobacteriaceae</taxon>
        <taxon>Bombiscardovia</taxon>
    </lineage>
</organism>
<keyword evidence="4" id="KW-1185">Reference proteome</keyword>
<dbReference type="Pfam" id="PF00156">
    <property type="entry name" value="Pribosyltran"/>
    <property type="match status" value="1"/>
</dbReference>
<protein>
    <recommendedName>
        <fullName evidence="2">Phosphoribosyltransferase domain-containing protein</fullName>
    </recommendedName>
</protein>
<dbReference type="PANTHER" id="PTHR47505:SF1">
    <property type="entry name" value="DNA UTILIZATION PROTEIN YHGH"/>
    <property type="match status" value="1"/>
</dbReference>
<sequence>MRSVSGKAVQLRGAAARARRVSGHIQVTPGKDVAGQAIILIDDIVTTGSTARQCAAVLREAGAKPLTVLALARAGERSQGDLSSVCD</sequence>
<accession>A0ABN6SEK1</accession>
<dbReference type="EMBL" id="AP026800">
    <property type="protein sequence ID" value="BDR54465.1"/>
    <property type="molecule type" value="Genomic_DNA"/>
</dbReference>
<evidence type="ECO:0000313" key="3">
    <source>
        <dbReference type="EMBL" id="BDR54465.1"/>
    </source>
</evidence>
<dbReference type="InterPro" id="IPR000836">
    <property type="entry name" value="PRTase_dom"/>
</dbReference>
<dbReference type="InterPro" id="IPR029057">
    <property type="entry name" value="PRTase-like"/>
</dbReference>
<dbReference type="Proteomes" id="UP001321748">
    <property type="component" value="Chromosome"/>
</dbReference>
<name>A0ABN6SEK1_9BIFI</name>
<evidence type="ECO:0000259" key="2">
    <source>
        <dbReference type="Pfam" id="PF00156"/>
    </source>
</evidence>